<keyword evidence="4 9" id="KW-0812">Transmembrane</keyword>
<dbReference type="AlphaFoldDB" id="A0A7I8IP41"/>
<feature type="transmembrane region" description="Helical" evidence="9">
    <location>
        <begin position="188"/>
        <end position="212"/>
    </location>
</feature>
<feature type="transmembrane region" description="Helical" evidence="9">
    <location>
        <begin position="232"/>
        <end position="249"/>
    </location>
</feature>
<evidence type="ECO:0000256" key="9">
    <source>
        <dbReference type="RuleBase" id="RU363079"/>
    </source>
</evidence>
<organism evidence="10">
    <name type="scientific">Spirodela intermedia</name>
    <name type="common">Intermediate duckweed</name>
    <dbReference type="NCBI Taxonomy" id="51605"/>
    <lineage>
        <taxon>Eukaryota</taxon>
        <taxon>Viridiplantae</taxon>
        <taxon>Streptophyta</taxon>
        <taxon>Embryophyta</taxon>
        <taxon>Tracheophyta</taxon>
        <taxon>Spermatophyta</taxon>
        <taxon>Magnoliopsida</taxon>
        <taxon>Liliopsida</taxon>
        <taxon>Araceae</taxon>
        <taxon>Lemnoideae</taxon>
        <taxon>Spirodela</taxon>
    </lineage>
</organism>
<keyword evidence="8 9" id="KW-0472">Membrane</keyword>
<dbReference type="Pfam" id="PF02990">
    <property type="entry name" value="EMP70"/>
    <property type="match status" value="1"/>
</dbReference>
<gene>
    <name evidence="10" type="ORF">SI7747_05006147</name>
</gene>
<keyword evidence="7 9" id="KW-1133">Transmembrane helix</keyword>
<dbReference type="Proteomes" id="UP001189122">
    <property type="component" value="Unassembled WGS sequence"/>
</dbReference>
<evidence type="ECO:0000256" key="1">
    <source>
        <dbReference type="ARBA" id="ARBA00004337"/>
    </source>
</evidence>
<keyword evidence="6" id="KW-0967">Endosome</keyword>
<dbReference type="PANTHER" id="PTHR10766">
    <property type="entry name" value="TRANSMEMBRANE 9 SUPERFAMILY PROTEIN"/>
    <property type="match status" value="1"/>
</dbReference>
<comment type="subcellular location">
    <subcellularLocation>
        <location evidence="1">Endosome membrane</location>
        <topology evidence="1">Multi-pass membrane protein</topology>
    </subcellularLocation>
    <subcellularLocation>
        <location evidence="2">Golgi apparatus membrane</location>
        <topology evidence="2">Multi-pass membrane protein</topology>
    </subcellularLocation>
</comment>
<evidence type="ECO:0000256" key="7">
    <source>
        <dbReference type="ARBA" id="ARBA00022989"/>
    </source>
</evidence>
<evidence type="ECO:0000313" key="10">
    <source>
        <dbReference type="EMBL" id="CAA2619978.1"/>
    </source>
</evidence>
<dbReference type="GO" id="GO:0072657">
    <property type="term" value="P:protein localization to membrane"/>
    <property type="evidence" value="ECO:0007669"/>
    <property type="project" value="TreeGrafter"/>
</dbReference>
<evidence type="ECO:0000256" key="2">
    <source>
        <dbReference type="ARBA" id="ARBA00004653"/>
    </source>
</evidence>
<dbReference type="GO" id="GO:0000139">
    <property type="term" value="C:Golgi membrane"/>
    <property type="evidence" value="ECO:0007669"/>
    <property type="project" value="UniProtKB-SubCell"/>
</dbReference>
<evidence type="ECO:0000256" key="5">
    <source>
        <dbReference type="ARBA" id="ARBA00022729"/>
    </source>
</evidence>
<reference evidence="10 11" key="1">
    <citation type="submission" date="2019-12" db="EMBL/GenBank/DDBJ databases">
        <authorList>
            <person name="Scholz U."/>
            <person name="Mascher M."/>
            <person name="Fiebig A."/>
        </authorList>
    </citation>
    <scope>NUCLEOTIDE SEQUENCE</scope>
</reference>
<dbReference type="EMBL" id="CACRZD030000005">
    <property type="protein sequence ID" value="CAA6659726.1"/>
    <property type="molecule type" value="Genomic_DNA"/>
</dbReference>
<dbReference type="InterPro" id="IPR004240">
    <property type="entry name" value="EMP70"/>
</dbReference>
<keyword evidence="11" id="KW-1185">Reference proteome</keyword>
<sequence length="343" mass="38382">MSYRHGEEIYALAGPCLVFSIIFPWITTPSRPAKPLRGDGLPPTELGEIIASGTIRSSSPYRFRVNVNESLYLCTTAPLTRRDVHLLVDRKLKGYIVNMFLDDLPLLSFDQDFSFKTIKGFLFSDMSIDPERTGDSDDANGTVRRRRKTQVNGRIPGWKLIAREIFSRRVARSSSAPRSSSYAEVGTLSSFLCLLALWGGVLSPVTFLGGFLAARRRSYPGEAAATAGIRQGLLWVMIVAFSCLIFADIEREFRLVIDSLCYGRYYKITALTTATVLLWAIACSTYSIIAAYFHIYAGDSRWWWKSLLVSGFSGAHAFFIAVRAVGFLSTLYFVRFLYASVKL</sequence>
<evidence type="ECO:0000256" key="4">
    <source>
        <dbReference type="ARBA" id="ARBA00022692"/>
    </source>
</evidence>
<feature type="transmembrane region" description="Helical" evidence="9">
    <location>
        <begin position="12"/>
        <end position="28"/>
    </location>
</feature>
<feature type="transmembrane region" description="Helical" evidence="9">
    <location>
        <begin position="315"/>
        <end position="338"/>
    </location>
</feature>
<name>A0A7I8IP41_SPIIN</name>
<dbReference type="EMBL" id="LR743592">
    <property type="protein sequence ID" value="CAA2619978.1"/>
    <property type="molecule type" value="Genomic_DNA"/>
</dbReference>
<evidence type="ECO:0000256" key="6">
    <source>
        <dbReference type="ARBA" id="ARBA00022753"/>
    </source>
</evidence>
<protein>
    <recommendedName>
        <fullName evidence="9">Transmembrane 9 superfamily member</fullName>
    </recommendedName>
</protein>
<comment type="caution">
    <text evidence="9">Lacks conserved residue(s) required for the propagation of feature annotation.</text>
</comment>
<comment type="similarity">
    <text evidence="3 9">Belongs to the nonaspanin (TM9SF) (TC 9.A.2) family.</text>
</comment>
<proteinExistence type="inferred from homology"/>
<evidence type="ECO:0000256" key="8">
    <source>
        <dbReference type="ARBA" id="ARBA00023136"/>
    </source>
</evidence>
<evidence type="ECO:0000256" key="3">
    <source>
        <dbReference type="ARBA" id="ARBA00005227"/>
    </source>
</evidence>
<feature type="transmembrane region" description="Helical" evidence="9">
    <location>
        <begin position="270"/>
        <end position="295"/>
    </location>
</feature>
<dbReference type="GO" id="GO:0010008">
    <property type="term" value="C:endosome membrane"/>
    <property type="evidence" value="ECO:0007669"/>
    <property type="project" value="UniProtKB-SubCell"/>
</dbReference>
<keyword evidence="5" id="KW-0732">Signal</keyword>
<accession>A0A7I8IP41</accession>
<evidence type="ECO:0000313" key="11">
    <source>
        <dbReference type="Proteomes" id="UP001189122"/>
    </source>
</evidence>